<comment type="caution">
    <text evidence="1">The sequence shown here is derived from an EMBL/GenBank/DDBJ whole genome shotgun (WGS) entry which is preliminary data.</text>
</comment>
<dbReference type="Proteomes" id="UP000762676">
    <property type="component" value="Unassembled WGS sequence"/>
</dbReference>
<dbReference type="AlphaFoldDB" id="A0AAV4H4S3"/>
<name>A0AAV4H4S3_9GAST</name>
<sequence length="74" mass="8476">MAAVDRLISRALRQITRAPPQIAAVYFKPSNTTCKRPGSNPFLPNITEVNLHQENVFETEFVNSSHWRTHTVRN</sequence>
<dbReference type="EMBL" id="BMAT01001832">
    <property type="protein sequence ID" value="GFR93192.1"/>
    <property type="molecule type" value="Genomic_DNA"/>
</dbReference>
<protein>
    <submittedName>
        <fullName evidence="1">Uncharacterized protein</fullName>
    </submittedName>
</protein>
<gene>
    <name evidence="1" type="ORF">ElyMa_000886100</name>
</gene>
<keyword evidence="2" id="KW-1185">Reference proteome</keyword>
<evidence type="ECO:0000313" key="2">
    <source>
        <dbReference type="Proteomes" id="UP000762676"/>
    </source>
</evidence>
<proteinExistence type="predicted"/>
<evidence type="ECO:0000313" key="1">
    <source>
        <dbReference type="EMBL" id="GFR93192.1"/>
    </source>
</evidence>
<accession>A0AAV4H4S3</accession>
<organism evidence="1 2">
    <name type="scientific">Elysia marginata</name>
    <dbReference type="NCBI Taxonomy" id="1093978"/>
    <lineage>
        <taxon>Eukaryota</taxon>
        <taxon>Metazoa</taxon>
        <taxon>Spiralia</taxon>
        <taxon>Lophotrochozoa</taxon>
        <taxon>Mollusca</taxon>
        <taxon>Gastropoda</taxon>
        <taxon>Heterobranchia</taxon>
        <taxon>Euthyneura</taxon>
        <taxon>Panpulmonata</taxon>
        <taxon>Sacoglossa</taxon>
        <taxon>Placobranchoidea</taxon>
        <taxon>Plakobranchidae</taxon>
        <taxon>Elysia</taxon>
    </lineage>
</organism>
<reference evidence="1 2" key="1">
    <citation type="journal article" date="2021" name="Elife">
        <title>Chloroplast acquisition without the gene transfer in kleptoplastic sea slugs, Plakobranchus ocellatus.</title>
        <authorList>
            <person name="Maeda T."/>
            <person name="Takahashi S."/>
            <person name="Yoshida T."/>
            <person name="Shimamura S."/>
            <person name="Takaki Y."/>
            <person name="Nagai Y."/>
            <person name="Toyoda A."/>
            <person name="Suzuki Y."/>
            <person name="Arimoto A."/>
            <person name="Ishii H."/>
            <person name="Satoh N."/>
            <person name="Nishiyama T."/>
            <person name="Hasebe M."/>
            <person name="Maruyama T."/>
            <person name="Minagawa J."/>
            <person name="Obokata J."/>
            <person name="Shigenobu S."/>
        </authorList>
    </citation>
    <scope>NUCLEOTIDE SEQUENCE [LARGE SCALE GENOMIC DNA]</scope>
</reference>